<sequence>MQLKDWETLKVRLQPASSSCQKGTPPSIAQMQAHRVACHLGKVRCRLRKVYKNFSGSYDFPFLKLTEGITFSVPNRVRPSVTTAKVSISKCDTVWIR</sequence>
<reference evidence="1 2" key="1">
    <citation type="submission" date="2021-06" db="EMBL/GenBank/DDBJ databases">
        <title>Caerostris extrusa draft genome.</title>
        <authorList>
            <person name="Kono N."/>
            <person name="Arakawa K."/>
        </authorList>
    </citation>
    <scope>NUCLEOTIDE SEQUENCE [LARGE SCALE GENOMIC DNA]</scope>
</reference>
<evidence type="ECO:0000313" key="2">
    <source>
        <dbReference type="Proteomes" id="UP001054945"/>
    </source>
</evidence>
<comment type="caution">
    <text evidence="1">The sequence shown here is derived from an EMBL/GenBank/DDBJ whole genome shotgun (WGS) entry which is preliminary data.</text>
</comment>
<protein>
    <submittedName>
        <fullName evidence="1">Uncharacterized protein</fullName>
    </submittedName>
</protein>
<evidence type="ECO:0000313" key="1">
    <source>
        <dbReference type="EMBL" id="GIX98533.1"/>
    </source>
</evidence>
<accession>A0AAV4PNE6</accession>
<gene>
    <name evidence="1" type="ORF">CEXT_266211</name>
</gene>
<keyword evidence="2" id="KW-1185">Reference proteome</keyword>
<dbReference type="Proteomes" id="UP001054945">
    <property type="component" value="Unassembled WGS sequence"/>
</dbReference>
<name>A0AAV4PNE6_CAEEX</name>
<organism evidence="1 2">
    <name type="scientific">Caerostris extrusa</name>
    <name type="common">Bark spider</name>
    <name type="synonym">Caerostris bankana</name>
    <dbReference type="NCBI Taxonomy" id="172846"/>
    <lineage>
        <taxon>Eukaryota</taxon>
        <taxon>Metazoa</taxon>
        <taxon>Ecdysozoa</taxon>
        <taxon>Arthropoda</taxon>
        <taxon>Chelicerata</taxon>
        <taxon>Arachnida</taxon>
        <taxon>Araneae</taxon>
        <taxon>Araneomorphae</taxon>
        <taxon>Entelegynae</taxon>
        <taxon>Araneoidea</taxon>
        <taxon>Araneidae</taxon>
        <taxon>Caerostris</taxon>
    </lineage>
</organism>
<dbReference type="AlphaFoldDB" id="A0AAV4PNE6"/>
<dbReference type="EMBL" id="BPLR01004925">
    <property type="protein sequence ID" value="GIX98533.1"/>
    <property type="molecule type" value="Genomic_DNA"/>
</dbReference>
<proteinExistence type="predicted"/>